<evidence type="ECO:0000313" key="2">
    <source>
        <dbReference type="EMBL" id="QUD89333.1"/>
    </source>
</evidence>
<dbReference type="EMBL" id="CP073078">
    <property type="protein sequence ID" value="QUD89333.1"/>
    <property type="molecule type" value="Genomic_DNA"/>
</dbReference>
<dbReference type="SUPFAM" id="SSF54593">
    <property type="entry name" value="Glyoxalase/Bleomycin resistance protein/Dihydroxybiphenyl dioxygenase"/>
    <property type="match status" value="1"/>
</dbReference>
<dbReference type="InterPro" id="IPR037523">
    <property type="entry name" value="VOC_core"/>
</dbReference>
<dbReference type="InterPro" id="IPR050383">
    <property type="entry name" value="GlyoxalaseI/FosfomycinResist"/>
</dbReference>
<evidence type="ECO:0000259" key="1">
    <source>
        <dbReference type="PROSITE" id="PS51819"/>
    </source>
</evidence>
<dbReference type="CDD" id="cd06587">
    <property type="entry name" value="VOC"/>
    <property type="match status" value="1"/>
</dbReference>
<keyword evidence="3" id="KW-1185">Reference proteome</keyword>
<reference evidence="2" key="1">
    <citation type="submission" date="2021-04" db="EMBL/GenBank/DDBJ databases">
        <title>The complete genome sequence of Caulobacter sp. S6.</title>
        <authorList>
            <person name="Tang Y."/>
            <person name="Ouyang W."/>
            <person name="Liu Q."/>
            <person name="Huang B."/>
            <person name="Guo Z."/>
            <person name="Lei P."/>
        </authorList>
    </citation>
    <scope>NUCLEOTIDE SEQUENCE</scope>
    <source>
        <strain evidence="2">S6</strain>
    </source>
</reference>
<dbReference type="PANTHER" id="PTHR21366">
    <property type="entry name" value="GLYOXALASE FAMILY PROTEIN"/>
    <property type="match status" value="1"/>
</dbReference>
<dbReference type="PROSITE" id="PS51819">
    <property type="entry name" value="VOC"/>
    <property type="match status" value="1"/>
</dbReference>
<dbReference type="InterPro" id="IPR004360">
    <property type="entry name" value="Glyas_Fos-R_dOase_dom"/>
</dbReference>
<gene>
    <name evidence="2" type="ORF">KCG34_05485</name>
</gene>
<proteinExistence type="predicted"/>
<dbReference type="AlphaFoldDB" id="A0A975G2G4"/>
<evidence type="ECO:0000313" key="3">
    <source>
        <dbReference type="Proteomes" id="UP000676409"/>
    </source>
</evidence>
<dbReference type="InterPro" id="IPR029068">
    <property type="entry name" value="Glyas_Bleomycin-R_OHBP_Dase"/>
</dbReference>
<dbReference type="KEGG" id="caul:KCG34_05485"/>
<feature type="domain" description="VOC" evidence="1">
    <location>
        <begin position="13"/>
        <end position="164"/>
    </location>
</feature>
<protein>
    <submittedName>
        <fullName evidence="2">VOC family protein</fullName>
    </submittedName>
</protein>
<dbReference type="RefSeq" id="WP_211939385.1">
    <property type="nucleotide sequence ID" value="NZ_CP073078.1"/>
</dbReference>
<dbReference type="PANTHER" id="PTHR21366:SF31">
    <property type="entry name" value="METALLOTHIOL TRANSFERASE FOSB"/>
    <property type="match status" value="1"/>
</dbReference>
<accession>A0A975G2G4</accession>
<sequence>MSGKQNTEFEIRGVNHLALVCRDMAKTVEFYRDILGMPLTKTIDLPGGMGQHFFFDIGNGDSLAFFWFPDAPEGQPGVSAPAALPGVGSLVSAHGSMNHIAFDVSPEKFDAYCEKLRAKGVALSPVMNHDDTPAQVSAELHPGVFVRSVYFFDPDGVCLEFAAWTRALTEKDVAHDPMTAEGVKATGLIVAGA</sequence>
<dbReference type="Proteomes" id="UP000676409">
    <property type="component" value="Chromosome"/>
</dbReference>
<dbReference type="Gene3D" id="3.10.180.10">
    <property type="entry name" value="2,3-Dihydroxybiphenyl 1,2-Dioxygenase, domain 1"/>
    <property type="match status" value="1"/>
</dbReference>
<dbReference type="Pfam" id="PF00903">
    <property type="entry name" value="Glyoxalase"/>
    <property type="match status" value="1"/>
</dbReference>
<name>A0A975G2G4_9CAUL</name>
<organism evidence="2 3">
    <name type="scientific">Phenylobacterium montanum</name>
    <dbReference type="NCBI Taxonomy" id="2823693"/>
    <lineage>
        <taxon>Bacteria</taxon>
        <taxon>Pseudomonadati</taxon>
        <taxon>Pseudomonadota</taxon>
        <taxon>Alphaproteobacteria</taxon>
        <taxon>Caulobacterales</taxon>
        <taxon>Caulobacteraceae</taxon>
        <taxon>Phenylobacterium</taxon>
    </lineage>
</organism>